<keyword evidence="2" id="KW-1185">Reference proteome</keyword>
<proteinExistence type="predicted"/>
<dbReference type="Proteomes" id="UP001500582">
    <property type="component" value="Unassembled WGS sequence"/>
</dbReference>
<reference evidence="2" key="1">
    <citation type="journal article" date="2019" name="Int. J. Syst. Evol. Microbiol.">
        <title>The Global Catalogue of Microorganisms (GCM) 10K type strain sequencing project: providing services to taxonomists for standard genome sequencing and annotation.</title>
        <authorList>
            <consortium name="The Broad Institute Genomics Platform"/>
            <consortium name="The Broad Institute Genome Sequencing Center for Infectious Disease"/>
            <person name="Wu L."/>
            <person name="Ma J."/>
        </authorList>
    </citation>
    <scope>NUCLEOTIDE SEQUENCE [LARGE SCALE GENOMIC DNA]</scope>
    <source>
        <strain evidence="2">JCM 17705</strain>
    </source>
</reference>
<comment type="caution">
    <text evidence="1">The sequence shown here is derived from an EMBL/GenBank/DDBJ whole genome shotgun (WGS) entry which is preliminary data.</text>
</comment>
<name>A0ABP8GNT7_9SPHI</name>
<sequence>MIIKDIKPVKVNFNLRDQLSKDKNTAIHCVLRYNNLKVVISSVETIKPKLGDTEKQRAKATKQFVEHPEFNHHLNEIASSIKSRFA</sequence>
<evidence type="ECO:0000313" key="1">
    <source>
        <dbReference type="EMBL" id="GAA4327739.1"/>
    </source>
</evidence>
<organism evidence="1 2">
    <name type="scientific">Mucilaginibacter gynuensis</name>
    <dbReference type="NCBI Taxonomy" id="1302236"/>
    <lineage>
        <taxon>Bacteria</taxon>
        <taxon>Pseudomonadati</taxon>
        <taxon>Bacteroidota</taxon>
        <taxon>Sphingobacteriia</taxon>
        <taxon>Sphingobacteriales</taxon>
        <taxon>Sphingobacteriaceae</taxon>
        <taxon>Mucilaginibacter</taxon>
    </lineage>
</organism>
<protein>
    <submittedName>
        <fullName evidence="1">Uncharacterized protein</fullName>
    </submittedName>
</protein>
<evidence type="ECO:0000313" key="2">
    <source>
        <dbReference type="Proteomes" id="UP001500582"/>
    </source>
</evidence>
<accession>A0ABP8GNT7</accession>
<gene>
    <name evidence="1" type="ORF">GCM10023149_31330</name>
</gene>
<dbReference type="EMBL" id="BAABFT010000008">
    <property type="protein sequence ID" value="GAA4327739.1"/>
    <property type="molecule type" value="Genomic_DNA"/>
</dbReference>